<feature type="domain" description="PPE family C-terminal" evidence="4">
    <location>
        <begin position="323"/>
        <end position="361"/>
    </location>
</feature>
<dbReference type="Proteomes" id="UP000013548">
    <property type="component" value="Chromosome"/>
</dbReference>
<dbReference type="BioCyc" id="MTUB1310114:G13A2-2913-MONOMER"/>
<evidence type="ECO:0000256" key="2">
    <source>
        <dbReference type="SAM" id="MobiDB-lite"/>
    </source>
</evidence>
<name>R4M9F8_MYCTX</name>
<dbReference type="AlphaFoldDB" id="R4M9F8"/>
<evidence type="ECO:0000313" key="6">
    <source>
        <dbReference type="Proteomes" id="UP000013548"/>
    </source>
</evidence>
<dbReference type="KEGG" id="mtuc:J113_20035"/>
<dbReference type="GO" id="GO:0052572">
    <property type="term" value="P:response to host immune response"/>
    <property type="evidence" value="ECO:0007669"/>
    <property type="project" value="TreeGrafter"/>
</dbReference>
<feature type="region of interest" description="Disordered" evidence="2">
    <location>
        <begin position="359"/>
        <end position="390"/>
    </location>
</feature>
<dbReference type="InterPro" id="IPR000030">
    <property type="entry name" value="PPE_dom"/>
</dbReference>
<dbReference type="PANTHER" id="PTHR46766">
    <property type="entry name" value="GLUTAMINE-RICH PROTEIN 2"/>
    <property type="match status" value="1"/>
</dbReference>
<dbReference type="InterPro" id="IPR038332">
    <property type="entry name" value="PPE_sf"/>
</dbReference>
<dbReference type="HOGENOM" id="CLU_000243_0_2_11"/>
<evidence type="ECO:0000313" key="5">
    <source>
        <dbReference type="EMBL" id="AGL28334.1"/>
    </source>
</evidence>
<sequence>MDFGVLPPEINSGRMYAGPGSGPMMAAAAAWDSLAAELGLAAGGYRLAISELTGAYWAGPAAASMVAAVTPMSLPAPCRSGDQAGMQARAAAAAYELAFAMTVPPPVVVANRALLVALVATNFFGQNTPAIAATEAQYAEMWAQDAAAMYAYAGSAAIATELTPFTAAPVTTSPAALAGQAAATVSSTVPPLATTAAVPQLLQQLSSTSLIPWYSALQQWLPENLLGLTPDNRMTIVRLLGISYFDEGLLQFEASLAQQAIPGTPGGAGDSGSSVLDSWGPTIFAGPRASPSVAGGGAVGGVQTPQPYWYWALDRESIGGSVSAALGKGSSAGSLSVPPDWAARAEDANPAAMAVAGRRCHRPARHRGKRPASGISDGQRRPEHRRRLRSQIRVPLGGNAASALRWIAA</sequence>
<dbReference type="InterPro" id="IPR022171">
    <property type="entry name" value="PPE_C"/>
</dbReference>
<accession>R4M9F8</accession>
<dbReference type="PATRIC" id="fig|1310114.3.peg.4222"/>
<dbReference type="Pfam" id="PF12484">
    <property type="entry name" value="PPE-SVP"/>
    <property type="match status" value="1"/>
</dbReference>
<protein>
    <submittedName>
        <fullName evidence="5">PPE family protein</fullName>
    </submittedName>
</protein>
<comment type="similarity">
    <text evidence="1">Belongs to the mycobacterial PPE family.</text>
</comment>
<evidence type="ECO:0000259" key="4">
    <source>
        <dbReference type="Pfam" id="PF12484"/>
    </source>
</evidence>
<evidence type="ECO:0000256" key="1">
    <source>
        <dbReference type="ARBA" id="ARBA00010652"/>
    </source>
</evidence>
<dbReference type="EMBL" id="CP005386">
    <property type="protein sequence ID" value="AGL28334.1"/>
    <property type="molecule type" value="Genomic_DNA"/>
</dbReference>
<reference evidence="5 6" key="1">
    <citation type="journal article" date="2013" name="Genome Announc.">
        <title>Whole-Genome Sequences of Four Clinical Isolates of Mycobacterium tuberculosis from Tamil Nadu, South India.</title>
        <authorList>
            <person name="Narayanan S."/>
            <person name="Deshpande U."/>
        </authorList>
    </citation>
    <scope>NUCLEOTIDE SEQUENCE [LARGE SCALE GENOMIC DNA]</scope>
    <source>
        <strain evidence="5 6">CAS/NITR204</strain>
    </source>
</reference>
<evidence type="ECO:0000259" key="3">
    <source>
        <dbReference type="Pfam" id="PF00823"/>
    </source>
</evidence>
<gene>
    <name evidence="5" type="ORF">J113_20035</name>
</gene>
<dbReference type="SUPFAM" id="SSF140459">
    <property type="entry name" value="PE/PPE dimer-like"/>
    <property type="match status" value="1"/>
</dbReference>
<dbReference type="Pfam" id="PF00823">
    <property type="entry name" value="PPE"/>
    <property type="match status" value="1"/>
</dbReference>
<organism evidence="5 6">
    <name type="scientific">Mycobacterium tuberculosis CAS/NITR204</name>
    <dbReference type="NCBI Taxonomy" id="1310114"/>
    <lineage>
        <taxon>Bacteria</taxon>
        <taxon>Bacillati</taxon>
        <taxon>Actinomycetota</taxon>
        <taxon>Actinomycetes</taxon>
        <taxon>Mycobacteriales</taxon>
        <taxon>Mycobacteriaceae</taxon>
        <taxon>Mycobacterium</taxon>
        <taxon>Mycobacterium tuberculosis complex</taxon>
    </lineage>
</organism>
<dbReference type="Gene3D" id="1.20.1260.20">
    <property type="entry name" value="PPE superfamily"/>
    <property type="match status" value="1"/>
</dbReference>
<feature type="compositionally biased region" description="Basic residues" evidence="2">
    <location>
        <begin position="359"/>
        <end position="370"/>
    </location>
</feature>
<dbReference type="PANTHER" id="PTHR46766:SF1">
    <property type="entry name" value="GLUTAMINE-RICH PROTEIN 2"/>
    <property type="match status" value="1"/>
</dbReference>
<feature type="domain" description="PPE" evidence="3">
    <location>
        <begin position="2"/>
        <end position="163"/>
    </location>
</feature>
<proteinExistence type="inferred from homology"/>